<sequence length="60" mass="6304">MLRRLAIVVVDLTAFPLAQLRSGTPAARVEAALSWAKAYAGGPDATTIQEQNQMAHPATG</sequence>
<dbReference type="OrthoDB" id="9919149at2"/>
<evidence type="ECO:0000313" key="2">
    <source>
        <dbReference type="Proteomes" id="UP000287547"/>
    </source>
</evidence>
<gene>
    <name evidence="1" type="ORF">DMH04_42045</name>
</gene>
<organism evidence="1 2">
    <name type="scientific">Kibdelosporangium aridum</name>
    <dbReference type="NCBI Taxonomy" id="2030"/>
    <lineage>
        <taxon>Bacteria</taxon>
        <taxon>Bacillati</taxon>
        <taxon>Actinomycetota</taxon>
        <taxon>Actinomycetes</taxon>
        <taxon>Pseudonocardiales</taxon>
        <taxon>Pseudonocardiaceae</taxon>
        <taxon>Kibdelosporangium</taxon>
    </lineage>
</organism>
<dbReference type="AlphaFoldDB" id="A0A428YTL6"/>
<reference evidence="1 2" key="1">
    <citation type="submission" date="2018-05" db="EMBL/GenBank/DDBJ databases">
        <title>Evolution of GPA BGCs.</title>
        <authorList>
            <person name="Waglechner N."/>
            <person name="Wright G.D."/>
        </authorList>
    </citation>
    <scope>NUCLEOTIDE SEQUENCE [LARGE SCALE GENOMIC DNA]</scope>
    <source>
        <strain evidence="1 2">A82846</strain>
    </source>
</reference>
<evidence type="ECO:0000313" key="1">
    <source>
        <dbReference type="EMBL" id="RSM72811.1"/>
    </source>
</evidence>
<protein>
    <submittedName>
        <fullName evidence="1">Uncharacterized protein</fullName>
    </submittedName>
</protein>
<proteinExistence type="predicted"/>
<comment type="caution">
    <text evidence="1">The sequence shown here is derived from an EMBL/GenBank/DDBJ whole genome shotgun (WGS) entry which is preliminary data.</text>
</comment>
<dbReference type="EMBL" id="QHKI01000058">
    <property type="protein sequence ID" value="RSM72811.1"/>
    <property type="molecule type" value="Genomic_DNA"/>
</dbReference>
<accession>A0A428YTL6</accession>
<dbReference type="Proteomes" id="UP000287547">
    <property type="component" value="Unassembled WGS sequence"/>
</dbReference>
<name>A0A428YTL6_KIBAR</name>
<dbReference type="RefSeq" id="WP_037254742.1">
    <property type="nucleotide sequence ID" value="NZ_QHKI01000058.1"/>
</dbReference>